<organism evidence="3">
    <name type="scientific">marine sediment metagenome</name>
    <dbReference type="NCBI Taxonomy" id="412755"/>
    <lineage>
        <taxon>unclassified sequences</taxon>
        <taxon>metagenomes</taxon>
        <taxon>ecological metagenomes</taxon>
    </lineage>
</organism>
<name>X1KUF4_9ZZZZ</name>
<dbReference type="Gene3D" id="3.90.25.10">
    <property type="entry name" value="UDP-galactose 4-epimerase, domain 1"/>
    <property type="match status" value="1"/>
</dbReference>
<comment type="similarity">
    <text evidence="1">Belongs to the NAD(P)-dependent epimerase/dehydratase family.</text>
</comment>
<evidence type="ECO:0000256" key="1">
    <source>
        <dbReference type="ARBA" id="ARBA00007637"/>
    </source>
</evidence>
<dbReference type="EMBL" id="BARV01007639">
    <property type="protein sequence ID" value="GAI10717.1"/>
    <property type="molecule type" value="Genomic_DNA"/>
</dbReference>
<accession>X1KUF4</accession>
<protein>
    <recommendedName>
        <fullName evidence="2">NAD-dependent epimerase/dehydratase domain-containing protein</fullName>
    </recommendedName>
</protein>
<dbReference type="InterPro" id="IPR036291">
    <property type="entry name" value="NAD(P)-bd_dom_sf"/>
</dbReference>
<evidence type="ECO:0000313" key="3">
    <source>
        <dbReference type="EMBL" id="GAI10717.1"/>
    </source>
</evidence>
<gene>
    <name evidence="3" type="ORF">S06H3_15518</name>
</gene>
<evidence type="ECO:0000259" key="2">
    <source>
        <dbReference type="Pfam" id="PF01370"/>
    </source>
</evidence>
<comment type="caution">
    <text evidence="3">The sequence shown here is derived from an EMBL/GenBank/DDBJ whole genome shotgun (WGS) entry which is preliminary data.</text>
</comment>
<feature type="domain" description="NAD-dependent epimerase/dehydratase" evidence="2">
    <location>
        <begin position="2"/>
        <end position="143"/>
    </location>
</feature>
<feature type="non-terminal residue" evidence="3">
    <location>
        <position position="1"/>
    </location>
</feature>
<dbReference type="Gene3D" id="3.40.50.720">
    <property type="entry name" value="NAD(P)-binding Rossmann-like Domain"/>
    <property type="match status" value="1"/>
</dbReference>
<proteinExistence type="inferred from homology"/>
<dbReference type="SUPFAM" id="SSF51735">
    <property type="entry name" value="NAD(P)-binding Rossmann-fold domains"/>
    <property type="match status" value="1"/>
</dbReference>
<reference evidence="3" key="1">
    <citation type="journal article" date="2014" name="Front. Microbiol.">
        <title>High frequency of phylogenetically diverse reductive dehalogenase-homologous genes in deep subseafloor sedimentary metagenomes.</title>
        <authorList>
            <person name="Kawai M."/>
            <person name="Futagami T."/>
            <person name="Toyoda A."/>
            <person name="Takaki Y."/>
            <person name="Nishi S."/>
            <person name="Hori S."/>
            <person name="Arai W."/>
            <person name="Tsubouchi T."/>
            <person name="Morono Y."/>
            <person name="Uchiyama I."/>
            <person name="Ito T."/>
            <person name="Fujiyama A."/>
            <person name="Inagaki F."/>
            <person name="Takami H."/>
        </authorList>
    </citation>
    <scope>NUCLEOTIDE SEQUENCE</scope>
    <source>
        <strain evidence="3">Expedition CK06-06</strain>
    </source>
</reference>
<dbReference type="AlphaFoldDB" id="X1KUF4"/>
<sequence length="214" mass="24038">IIGSINLIEEALAIGVKKFIYISTGGAIYGEPDTLPVDETYPVMPISPYGVSKHTVEHYLYLYSHNAGLKYTVLRYPNIYGPRQNPHGEAGVVAIFTNKMLQREPPTIFGAGKQTRDYLYVEDVVSANITCMEKGDGEIYNLGTGRETSVIELFELLKRIIGFKKTPLYGSARTGEIEHISLDARKAMQELNWKPNYTLEEGFKKTVAYYKKSV</sequence>
<dbReference type="Pfam" id="PF01370">
    <property type="entry name" value="Epimerase"/>
    <property type="match status" value="1"/>
</dbReference>
<dbReference type="InterPro" id="IPR001509">
    <property type="entry name" value="Epimerase_deHydtase"/>
</dbReference>
<dbReference type="PANTHER" id="PTHR43000">
    <property type="entry name" value="DTDP-D-GLUCOSE 4,6-DEHYDRATASE-RELATED"/>
    <property type="match status" value="1"/>
</dbReference>